<evidence type="ECO:0000313" key="2">
    <source>
        <dbReference type="EMBL" id="GAA3520409.1"/>
    </source>
</evidence>
<gene>
    <name evidence="2" type="ORF">GCM10022263_05370</name>
</gene>
<accession>A0ABP6UT06</accession>
<proteinExistence type="predicted"/>
<comment type="caution">
    <text evidence="2">The sequence shown here is derived from an EMBL/GenBank/DDBJ whole genome shotgun (WGS) entry which is preliminary data.</text>
</comment>
<protein>
    <recommendedName>
        <fullName evidence="1">SCP2 domain-containing protein</fullName>
    </recommendedName>
</protein>
<organism evidence="2 3">
    <name type="scientific">Nocardioides daeguensis</name>
    <dbReference type="NCBI Taxonomy" id="908359"/>
    <lineage>
        <taxon>Bacteria</taxon>
        <taxon>Bacillati</taxon>
        <taxon>Actinomycetota</taxon>
        <taxon>Actinomycetes</taxon>
        <taxon>Propionibacteriales</taxon>
        <taxon>Nocardioidaceae</taxon>
        <taxon>Nocardioides</taxon>
    </lineage>
</organism>
<evidence type="ECO:0000259" key="1">
    <source>
        <dbReference type="Pfam" id="PF02036"/>
    </source>
</evidence>
<name>A0ABP6UT06_9ACTN</name>
<dbReference type="Proteomes" id="UP001500301">
    <property type="component" value="Unassembled WGS sequence"/>
</dbReference>
<dbReference type="InterPro" id="IPR003033">
    <property type="entry name" value="SCP2_sterol-bd_dom"/>
</dbReference>
<dbReference type="Pfam" id="PF02036">
    <property type="entry name" value="SCP2"/>
    <property type="match status" value="1"/>
</dbReference>
<dbReference type="RefSeq" id="WP_218232361.1">
    <property type="nucleotide sequence ID" value="NZ_BAABBB010000004.1"/>
</dbReference>
<keyword evidence="3" id="KW-1185">Reference proteome</keyword>
<evidence type="ECO:0000313" key="3">
    <source>
        <dbReference type="Proteomes" id="UP001500301"/>
    </source>
</evidence>
<reference evidence="3" key="1">
    <citation type="journal article" date="2019" name="Int. J. Syst. Evol. Microbiol.">
        <title>The Global Catalogue of Microorganisms (GCM) 10K type strain sequencing project: providing services to taxonomists for standard genome sequencing and annotation.</title>
        <authorList>
            <consortium name="The Broad Institute Genomics Platform"/>
            <consortium name="The Broad Institute Genome Sequencing Center for Infectious Disease"/>
            <person name="Wu L."/>
            <person name="Ma J."/>
        </authorList>
    </citation>
    <scope>NUCLEOTIDE SEQUENCE [LARGE SCALE GENOMIC DNA]</scope>
    <source>
        <strain evidence="3">JCM 17460</strain>
    </source>
</reference>
<feature type="domain" description="SCP2" evidence="1">
    <location>
        <begin position="23"/>
        <end position="112"/>
    </location>
</feature>
<sequence>MGFSDQAEVLDYLGGVFRLGLDDDELGPKLAAAALVLQFDYTEPDTTVTVNTATGEIVAGTIDGVEPDATMTMTAETANKFWQGKVNLAMAMARGLVKVNGNKTALLKLVPLSKKLYPMYADRLRADGRDDLVA</sequence>
<dbReference type="EMBL" id="BAABBB010000004">
    <property type="protein sequence ID" value="GAA3520409.1"/>
    <property type="molecule type" value="Genomic_DNA"/>
</dbReference>